<feature type="region of interest" description="Disordered" evidence="1">
    <location>
        <begin position="273"/>
        <end position="299"/>
    </location>
</feature>
<dbReference type="GO" id="GO:0060271">
    <property type="term" value="P:cilium assembly"/>
    <property type="evidence" value="ECO:0007669"/>
    <property type="project" value="TreeGrafter"/>
</dbReference>
<feature type="compositionally biased region" description="Polar residues" evidence="1">
    <location>
        <begin position="275"/>
        <end position="292"/>
    </location>
</feature>
<evidence type="ECO:0000313" key="2">
    <source>
        <dbReference type="Ensembl" id="ENSPMGP00000028759.1"/>
    </source>
</evidence>
<sequence>MARFRTRRSKVGNWYEDLCLEEDALKEFVEKKDRGELAVQKTQLLKEHILKPVSLSVSRDGGVHFGDTVMLVNIGSAERQCSAVSLNAEVSRLTQKPTPGLLSPCEVSAGPALQPCIRTAFVITSVDGSSDGTNLHYEQSFALRTTSGFAGGFFLTSDICTFQKCAKKSRLQEVSLEMQGSFLSWWKVVHFDPQERLEHEGLPVPANAKVLIVHCKTNRALAVLGDHVLWTMYGTEFELTAHTFLDSHKAEADNNHWWICTSDPGQEGLVLFNHPSDQQPPGQPALNNQQPAPSEGGLQ</sequence>
<evidence type="ECO:0008006" key="4">
    <source>
        <dbReference type="Google" id="ProtNLM"/>
    </source>
</evidence>
<dbReference type="PANTHER" id="PTHR24274">
    <property type="entry name" value="CILIA- AND FLAGELLA-ASSOCIATED PROTEIN 161"/>
    <property type="match status" value="1"/>
</dbReference>
<dbReference type="InterPro" id="IPR055325">
    <property type="entry name" value="CF161"/>
</dbReference>
<dbReference type="Pfam" id="PF24569">
    <property type="entry name" value="CFAP161"/>
    <property type="match status" value="1"/>
</dbReference>
<protein>
    <recommendedName>
        <fullName evidence="4">Cilia and flagella associated protein 161</fullName>
    </recommendedName>
</protein>
<dbReference type="PANTHER" id="PTHR24274:SF1">
    <property type="entry name" value="CILIA- AND FLAGELLA-ASSOCIATED PROTEIN 161"/>
    <property type="match status" value="1"/>
</dbReference>
<proteinExistence type="predicted"/>
<dbReference type="Ensembl" id="ENSPMGT00000030620.1">
    <property type="protein sequence ID" value="ENSPMGP00000028759.1"/>
    <property type="gene ID" value="ENSPMGG00000023160.1"/>
</dbReference>
<dbReference type="GO" id="GO:0031514">
    <property type="term" value="C:motile cilium"/>
    <property type="evidence" value="ECO:0007669"/>
    <property type="project" value="TreeGrafter"/>
</dbReference>
<dbReference type="STRING" id="409849.ENSPMGP00000028759"/>
<evidence type="ECO:0000313" key="3">
    <source>
        <dbReference type="Proteomes" id="UP000261520"/>
    </source>
</evidence>
<reference evidence="2" key="1">
    <citation type="submission" date="2025-08" db="UniProtKB">
        <authorList>
            <consortium name="Ensembl"/>
        </authorList>
    </citation>
    <scope>IDENTIFICATION</scope>
</reference>
<reference evidence="2" key="2">
    <citation type="submission" date="2025-09" db="UniProtKB">
        <authorList>
            <consortium name="Ensembl"/>
        </authorList>
    </citation>
    <scope>IDENTIFICATION</scope>
</reference>
<name>A0A3B4BGP4_9GOBI</name>
<dbReference type="Proteomes" id="UP000261520">
    <property type="component" value="Unplaced"/>
</dbReference>
<accession>A0A3B4BGP4</accession>
<organism evidence="2 3">
    <name type="scientific">Periophthalmus magnuspinnatus</name>
    <dbReference type="NCBI Taxonomy" id="409849"/>
    <lineage>
        <taxon>Eukaryota</taxon>
        <taxon>Metazoa</taxon>
        <taxon>Chordata</taxon>
        <taxon>Craniata</taxon>
        <taxon>Vertebrata</taxon>
        <taxon>Euteleostomi</taxon>
        <taxon>Actinopterygii</taxon>
        <taxon>Neopterygii</taxon>
        <taxon>Teleostei</taxon>
        <taxon>Neoteleostei</taxon>
        <taxon>Acanthomorphata</taxon>
        <taxon>Gobiaria</taxon>
        <taxon>Gobiiformes</taxon>
        <taxon>Gobioidei</taxon>
        <taxon>Gobiidae</taxon>
        <taxon>Oxudercinae</taxon>
        <taxon>Periophthalmus</taxon>
    </lineage>
</organism>
<dbReference type="AlphaFoldDB" id="A0A3B4BGP4"/>
<evidence type="ECO:0000256" key="1">
    <source>
        <dbReference type="SAM" id="MobiDB-lite"/>
    </source>
</evidence>
<keyword evidence="3" id="KW-1185">Reference proteome</keyword>